<accession>A0A1E8EY50</accession>
<evidence type="ECO:0000313" key="2">
    <source>
        <dbReference type="Proteomes" id="UP000175744"/>
    </source>
</evidence>
<dbReference type="RefSeq" id="WP_070110478.1">
    <property type="nucleotide sequence ID" value="NZ_LZFO01000020.1"/>
</dbReference>
<evidence type="ECO:0000313" key="1">
    <source>
        <dbReference type="EMBL" id="OFI05879.1"/>
    </source>
</evidence>
<reference evidence="1 2" key="1">
    <citation type="submission" date="2016-06" db="EMBL/GenBank/DDBJ databases">
        <title>Genome sequence of Clostridium acetireducens DSM 10703.</title>
        <authorList>
            <person name="Poehlein A."/>
            <person name="Fluechter S."/>
            <person name="Duerre P."/>
            <person name="Daniel R."/>
        </authorList>
    </citation>
    <scope>NUCLEOTIDE SEQUENCE [LARGE SCALE GENOMIC DNA]</scope>
    <source>
        <strain evidence="1 2">DSM 10703</strain>
    </source>
</reference>
<proteinExistence type="predicted"/>
<dbReference type="STRING" id="1121290.CLAOCE_14970"/>
<comment type="caution">
    <text evidence="1">The sequence shown here is derived from an EMBL/GenBank/DDBJ whole genome shotgun (WGS) entry which is preliminary data.</text>
</comment>
<name>A0A1E8EY50_9CLOT</name>
<gene>
    <name evidence="1" type="ORF">CLOACE_14970</name>
</gene>
<dbReference type="Pfam" id="PF20548">
    <property type="entry name" value="DUF6762"/>
    <property type="match status" value="1"/>
</dbReference>
<dbReference type="InterPro" id="IPR046650">
    <property type="entry name" value="DUF6762"/>
</dbReference>
<dbReference type="OrthoDB" id="1913818at2"/>
<dbReference type="Proteomes" id="UP000175744">
    <property type="component" value="Unassembled WGS sequence"/>
</dbReference>
<organism evidence="1 2">
    <name type="scientific">Clostridium acetireducens DSM 10703</name>
    <dbReference type="NCBI Taxonomy" id="1121290"/>
    <lineage>
        <taxon>Bacteria</taxon>
        <taxon>Bacillati</taxon>
        <taxon>Bacillota</taxon>
        <taxon>Clostridia</taxon>
        <taxon>Eubacteriales</taxon>
        <taxon>Clostridiaceae</taxon>
        <taxon>Clostridium</taxon>
    </lineage>
</organism>
<keyword evidence="2" id="KW-1185">Reference proteome</keyword>
<sequence length="132" mass="15876">MDFSSLVLMEKDKETNFLVKEIASYSVGDGAEYIKKMFYDGELVNVYFDTDKDVEDWEYSAIFDLFNKEDFIKNKYNIEDIEDEYNPTWKVTFKYEDDYSIMESKLQKLCLIINEEIKNVFKSIEGKEEYYK</sequence>
<dbReference type="AlphaFoldDB" id="A0A1E8EY50"/>
<protein>
    <submittedName>
        <fullName evidence="1">Uncharacterized protein</fullName>
    </submittedName>
</protein>
<dbReference type="EMBL" id="LZFO01000020">
    <property type="protein sequence ID" value="OFI05879.1"/>
    <property type="molecule type" value="Genomic_DNA"/>
</dbReference>